<dbReference type="SUPFAM" id="SSF82153">
    <property type="entry name" value="FAS1 domain"/>
    <property type="match status" value="1"/>
</dbReference>
<sequence>MRFLTIFSAAIAFAAASASAQLIAADLRNDYYLPNPKSPKEVKPFLMTDKDSHFEATGRQKVLYGEVDNDVASKGTGVQLLMTDALGIDREISIFASLVRQVEGLMWRLQDRSENTLVLAPTNEAMQALKRKPWEDEETTEHSDPIDEERRAMENIARFVLSHVVNDYGFDAPGEKKKCGAGVSDLWYESAGDHMVVHAEKKSGEVKANVVKTEGTGNGQVWTVDDVLA</sequence>
<dbReference type="InterPro" id="IPR000782">
    <property type="entry name" value="FAS1_domain"/>
</dbReference>
<gene>
    <name evidence="4" type="ORF">LIPSTDRAFT_103391</name>
</gene>
<feature type="signal peptide" evidence="2">
    <location>
        <begin position="1"/>
        <end position="20"/>
    </location>
</feature>
<keyword evidence="5" id="KW-1185">Reference proteome</keyword>
<dbReference type="PROSITE" id="PS50213">
    <property type="entry name" value="FAS1"/>
    <property type="match status" value="1"/>
</dbReference>
<reference evidence="4 5" key="1">
    <citation type="journal article" date="2016" name="Proc. Natl. Acad. Sci. U.S.A.">
        <title>Comparative genomics of biotechnologically important yeasts.</title>
        <authorList>
            <person name="Riley R."/>
            <person name="Haridas S."/>
            <person name="Wolfe K.H."/>
            <person name="Lopes M.R."/>
            <person name="Hittinger C.T."/>
            <person name="Goeker M."/>
            <person name="Salamov A.A."/>
            <person name="Wisecaver J.H."/>
            <person name="Long T.M."/>
            <person name="Calvey C.H."/>
            <person name="Aerts A.L."/>
            <person name="Barry K.W."/>
            <person name="Choi C."/>
            <person name="Clum A."/>
            <person name="Coughlan A.Y."/>
            <person name="Deshpande S."/>
            <person name="Douglass A.P."/>
            <person name="Hanson S.J."/>
            <person name="Klenk H.-P."/>
            <person name="LaButti K.M."/>
            <person name="Lapidus A."/>
            <person name="Lindquist E.A."/>
            <person name="Lipzen A.M."/>
            <person name="Meier-Kolthoff J.P."/>
            <person name="Ohm R.A."/>
            <person name="Otillar R.P."/>
            <person name="Pangilinan J.L."/>
            <person name="Peng Y."/>
            <person name="Rokas A."/>
            <person name="Rosa C.A."/>
            <person name="Scheuner C."/>
            <person name="Sibirny A.A."/>
            <person name="Slot J.C."/>
            <person name="Stielow J.B."/>
            <person name="Sun H."/>
            <person name="Kurtzman C.P."/>
            <person name="Blackwell M."/>
            <person name="Grigoriev I.V."/>
            <person name="Jeffries T.W."/>
        </authorList>
    </citation>
    <scope>NUCLEOTIDE SEQUENCE [LARGE SCALE GENOMIC DNA]</scope>
    <source>
        <strain evidence="4 5">NRRL Y-11557</strain>
    </source>
</reference>
<dbReference type="PANTHER" id="PTHR28156">
    <property type="entry name" value="FAS1 DOMAIN-CONTAINING PROTEIN YDR262W"/>
    <property type="match status" value="1"/>
</dbReference>
<evidence type="ECO:0000313" key="4">
    <source>
        <dbReference type="EMBL" id="ODQ74095.1"/>
    </source>
</evidence>
<dbReference type="AlphaFoldDB" id="A0A1E3Q8S1"/>
<dbReference type="Gene3D" id="2.30.180.10">
    <property type="entry name" value="FAS1 domain"/>
    <property type="match status" value="1"/>
</dbReference>
<keyword evidence="1 2" id="KW-0732">Signal</keyword>
<dbReference type="InterPro" id="IPR036378">
    <property type="entry name" value="FAS1_dom_sf"/>
</dbReference>
<evidence type="ECO:0000256" key="1">
    <source>
        <dbReference type="ARBA" id="ARBA00022729"/>
    </source>
</evidence>
<evidence type="ECO:0000256" key="2">
    <source>
        <dbReference type="SAM" id="SignalP"/>
    </source>
</evidence>
<dbReference type="InterPro" id="IPR040200">
    <property type="entry name" value="Mug57-like"/>
</dbReference>
<dbReference type="PANTHER" id="PTHR28156:SF1">
    <property type="entry name" value="FAS1 DOMAIN-CONTAINING PROTEIN YDR262W"/>
    <property type="match status" value="1"/>
</dbReference>
<dbReference type="Pfam" id="PF02469">
    <property type="entry name" value="Fasciclin"/>
    <property type="match status" value="1"/>
</dbReference>
<dbReference type="STRING" id="675824.A0A1E3Q8S1"/>
<organism evidence="4 5">
    <name type="scientific">Lipomyces starkeyi NRRL Y-11557</name>
    <dbReference type="NCBI Taxonomy" id="675824"/>
    <lineage>
        <taxon>Eukaryota</taxon>
        <taxon>Fungi</taxon>
        <taxon>Dikarya</taxon>
        <taxon>Ascomycota</taxon>
        <taxon>Saccharomycotina</taxon>
        <taxon>Lipomycetes</taxon>
        <taxon>Lipomycetales</taxon>
        <taxon>Lipomycetaceae</taxon>
        <taxon>Lipomyces</taxon>
    </lineage>
</organism>
<evidence type="ECO:0000259" key="3">
    <source>
        <dbReference type="PROSITE" id="PS50213"/>
    </source>
</evidence>
<dbReference type="Proteomes" id="UP000094385">
    <property type="component" value="Unassembled WGS sequence"/>
</dbReference>
<dbReference type="EMBL" id="KV454292">
    <property type="protein sequence ID" value="ODQ74095.1"/>
    <property type="molecule type" value="Genomic_DNA"/>
</dbReference>
<proteinExistence type="predicted"/>
<feature type="chain" id="PRO_5009134135" description="FAS1 domain-containing protein" evidence="2">
    <location>
        <begin position="21"/>
        <end position="229"/>
    </location>
</feature>
<protein>
    <recommendedName>
        <fullName evidence="3">FAS1 domain-containing protein</fullName>
    </recommendedName>
</protein>
<accession>A0A1E3Q8S1</accession>
<feature type="domain" description="FAS1" evidence="3">
    <location>
        <begin position="79"/>
        <end position="228"/>
    </location>
</feature>
<evidence type="ECO:0000313" key="5">
    <source>
        <dbReference type="Proteomes" id="UP000094385"/>
    </source>
</evidence>
<name>A0A1E3Q8S1_LIPST</name>
<dbReference type="OrthoDB" id="5551751at2759"/>